<evidence type="ECO:0000313" key="5">
    <source>
        <dbReference type="EMBL" id="PLX63345.1"/>
    </source>
</evidence>
<evidence type="ECO:0000313" key="6">
    <source>
        <dbReference type="Proteomes" id="UP000235015"/>
    </source>
</evidence>
<dbReference type="InterPro" id="IPR008269">
    <property type="entry name" value="Lon_proteolytic"/>
</dbReference>
<comment type="catalytic activity">
    <reaction evidence="2">
        <text>Hydrolysis of proteins in presence of ATP.</text>
        <dbReference type="EC" id="3.4.21.53"/>
    </reaction>
</comment>
<dbReference type="SUPFAM" id="SSF52540">
    <property type="entry name" value="P-loop containing nucleoside triphosphate hydrolases"/>
    <property type="match status" value="1"/>
</dbReference>
<feature type="coiled-coil region" evidence="3">
    <location>
        <begin position="198"/>
        <end position="225"/>
    </location>
</feature>
<keyword evidence="3" id="KW-0175">Coiled coil</keyword>
<dbReference type="InterPro" id="IPR041699">
    <property type="entry name" value="AAA_32"/>
</dbReference>
<dbReference type="Pfam" id="PF20437">
    <property type="entry name" value="LonC_helical"/>
    <property type="match status" value="1"/>
</dbReference>
<dbReference type="Proteomes" id="UP000235015">
    <property type="component" value="Unassembled WGS sequence"/>
</dbReference>
<dbReference type="GO" id="GO:0004252">
    <property type="term" value="F:serine-type endopeptidase activity"/>
    <property type="evidence" value="ECO:0007669"/>
    <property type="project" value="UniProtKB-UniRule"/>
</dbReference>
<name>A0A2N6D0X5_9GAMM</name>
<dbReference type="AlphaFoldDB" id="A0A2N6D0X5"/>
<feature type="active site" evidence="2">
    <location>
        <position position="690"/>
    </location>
</feature>
<gene>
    <name evidence="5" type="ORF">C0630_00045</name>
</gene>
<reference evidence="5 6" key="1">
    <citation type="submission" date="2017-11" db="EMBL/GenBank/DDBJ databases">
        <title>Genome-resolved metagenomics identifies genetic mobility, metabolic interactions, and unexpected diversity in perchlorate-reducing communities.</title>
        <authorList>
            <person name="Barnum T.P."/>
            <person name="Figueroa I.A."/>
            <person name="Carlstrom C.I."/>
            <person name="Lucas L.N."/>
            <person name="Engelbrektson A.L."/>
            <person name="Coates J.D."/>
        </authorList>
    </citation>
    <scope>NUCLEOTIDE SEQUENCE [LARGE SCALE GENOMIC DNA]</scope>
    <source>
        <strain evidence="5">BM301</strain>
    </source>
</reference>
<proteinExistence type="inferred from homology"/>
<feature type="active site" evidence="2">
    <location>
        <position position="647"/>
    </location>
</feature>
<dbReference type="Gene3D" id="3.30.230.10">
    <property type="match status" value="1"/>
</dbReference>
<dbReference type="InterPro" id="IPR014721">
    <property type="entry name" value="Ribsml_uS5_D2-typ_fold_subgr"/>
</dbReference>
<organism evidence="5 6">
    <name type="scientific">Sedimenticola selenatireducens</name>
    <dbReference type="NCBI Taxonomy" id="191960"/>
    <lineage>
        <taxon>Bacteria</taxon>
        <taxon>Pseudomonadati</taxon>
        <taxon>Pseudomonadota</taxon>
        <taxon>Gammaproteobacteria</taxon>
        <taxon>Chromatiales</taxon>
        <taxon>Sedimenticolaceae</taxon>
        <taxon>Sedimenticola</taxon>
    </lineage>
</organism>
<dbReference type="GO" id="GO:0005524">
    <property type="term" value="F:ATP binding"/>
    <property type="evidence" value="ECO:0007669"/>
    <property type="project" value="InterPro"/>
</dbReference>
<dbReference type="InterPro" id="IPR027065">
    <property type="entry name" value="Lon_Prtase"/>
</dbReference>
<evidence type="ECO:0000256" key="2">
    <source>
        <dbReference type="PROSITE-ProRule" id="PRU01122"/>
    </source>
</evidence>
<dbReference type="Gene3D" id="1.10.8.60">
    <property type="match status" value="1"/>
</dbReference>
<evidence type="ECO:0000256" key="1">
    <source>
        <dbReference type="ARBA" id="ARBA00022670"/>
    </source>
</evidence>
<dbReference type="InterPro" id="IPR046844">
    <property type="entry name" value="Lon-like_helical"/>
</dbReference>
<accession>A0A2N6D0X5</accession>
<sequence length="799" mass="89990">MLLKPAELYHNCKTELFTFETTAELEHLAETIGQERVLESIRFGVGMPHSGYNLYVMGSNGLGRHTLVREALIKQSMEAPTPLDWCYVANYQHPHNPTTLGIPPGMCSSLRHDMAQLIDNLIKAIPAAFRGDEYQRQAREIQDEFSMRENVMVQRLREKAESLNIRLMQGPTGFTLAPHKEGKMLTPEEFNHLPEAEQKQLGNAMEEMKQELKETMSHVPEWQREMQQQFSRLNRETMELTVTEFINELEERYRSNAKISAYLAQTKQDIIENVDMFRQAGESEEKNFTSQDPEFTRYRINVLVDNAETQGAPVIFEDNPTYQNLLGRIEHLARYGTLQTDFTLIKLGALHRANGGYLILDAEKVLTNPFAWDGLKRAIRSREIRIESLERQLSLISTISLEPETIPMDLKVVLIGSRMLFYLLKQYDPEFGLLFKVSADFSEQLSREDENELLYARLIATLQKREGIRVITRDGVARIIEQLVRLANHNDKISLKLSSLLDLLQESNYRAEQRGGSRIRRIDVDAAIQAQIFRGNQYQQQLQEAILNGTLRIETSGVQLAQINGLSYLQLGDHAFGATTRISATARMGGGEFIDIERETKQGGPIHSKGVMILSSYLGQRYAKNQLLSVTASLVFEQTYGEIEGDSASAAELCVLLSAIGDIPLRQSMAITGSINQHGQMQAIGGVCQKIEGFFDICKARGLNKQHGVIIPSSNIKDLMLKEEILEAAEAGLFNVHAVDHVEQAMELLTGLPAGVPDEDGLFPEGSINYLIQLKLAEWIALRLHYAGNTLQQGGTAEQ</sequence>
<protein>
    <recommendedName>
        <fullName evidence="2">endopeptidase La</fullName>
        <ecNumber evidence="2">3.4.21.53</ecNumber>
    </recommendedName>
</protein>
<dbReference type="RefSeq" id="WP_273437098.1">
    <property type="nucleotide sequence ID" value="NZ_PKUN01000001.1"/>
</dbReference>
<comment type="similarity">
    <text evidence="2">Belongs to the peptidase S16 family.</text>
</comment>
<dbReference type="PROSITE" id="PS51786">
    <property type="entry name" value="LON_PROTEOLYTIC"/>
    <property type="match status" value="1"/>
</dbReference>
<dbReference type="SUPFAM" id="SSF54211">
    <property type="entry name" value="Ribosomal protein S5 domain 2-like"/>
    <property type="match status" value="1"/>
</dbReference>
<feature type="domain" description="Lon proteolytic" evidence="4">
    <location>
        <begin position="573"/>
        <end position="752"/>
    </location>
</feature>
<dbReference type="Pfam" id="PF13654">
    <property type="entry name" value="AAA_32"/>
    <property type="match status" value="1"/>
</dbReference>
<evidence type="ECO:0000259" key="4">
    <source>
        <dbReference type="PROSITE" id="PS51786"/>
    </source>
</evidence>
<dbReference type="InterPro" id="IPR027417">
    <property type="entry name" value="P-loop_NTPase"/>
</dbReference>
<dbReference type="GO" id="GO:0030163">
    <property type="term" value="P:protein catabolic process"/>
    <property type="evidence" value="ECO:0007669"/>
    <property type="project" value="InterPro"/>
</dbReference>
<dbReference type="InterPro" id="IPR046843">
    <property type="entry name" value="LonB_AAA-LID"/>
</dbReference>
<dbReference type="Pfam" id="PF20436">
    <property type="entry name" value="LonB_AAA-LID"/>
    <property type="match status" value="1"/>
</dbReference>
<comment type="caution">
    <text evidence="5">The sequence shown here is derived from an EMBL/GenBank/DDBJ whole genome shotgun (WGS) entry which is preliminary data.</text>
</comment>
<dbReference type="Pfam" id="PF05362">
    <property type="entry name" value="Lon_C"/>
    <property type="match status" value="1"/>
</dbReference>
<dbReference type="PRINTS" id="PR00830">
    <property type="entry name" value="ENDOLAPTASE"/>
</dbReference>
<dbReference type="STRING" id="1111735.GCA_000428045_03568"/>
<dbReference type="GO" id="GO:0004176">
    <property type="term" value="F:ATP-dependent peptidase activity"/>
    <property type="evidence" value="ECO:0007669"/>
    <property type="project" value="UniProtKB-UniRule"/>
</dbReference>
<evidence type="ECO:0000256" key="3">
    <source>
        <dbReference type="SAM" id="Coils"/>
    </source>
</evidence>
<dbReference type="Gene3D" id="3.40.50.300">
    <property type="entry name" value="P-loop containing nucleotide triphosphate hydrolases"/>
    <property type="match status" value="2"/>
</dbReference>
<dbReference type="GO" id="GO:0006508">
    <property type="term" value="P:proteolysis"/>
    <property type="evidence" value="ECO:0007669"/>
    <property type="project" value="UniProtKB-KW"/>
</dbReference>
<dbReference type="EMBL" id="PKUN01000001">
    <property type="protein sequence ID" value="PLX63345.1"/>
    <property type="molecule type" value="Genomic_DNA"/>
</dbReference>
<keyword evidence="1 2" id="KW-0645">Protease</keyword>
<keyword evidence="2" id="KW-0378">Hydrolase</keyword>
<dbReference type="InterPro" id="IPR020568">
    <property type="entry name" value="Ribosomal_Su5_D2-typ_SF"/>
</dbReference>
<dbReference type="EC" id="3.4.21.53" evidence="2"/>
<keyword evidence="2" id="KW-0720">Serine protease</keyword>
<dbReference type="PANTHER" id="PTHR10046">
    <property type="entry name" value="ATP DEPENDENT LON PROTEASE FAMILY MEMBER"/>
    <property type="match status" value="1"/>
</dbReference>